<reference evidence="1 2" key="1">
    <citation type="submission" date="2020-04" db="EMBL/GenBank/DDBJ databases">
        <title>Whole genome sequencing of clinical and environmental type strains of Ochrobactrum.</title>
        <authorList>
            <person name="Dharne M."/>
        </authorList>
    </citation>
    <scope>NUCLEOTIDE SEQUENCE [LARGE SCALE GENOMIC DNA]</scope>
    <source>
        <strain evidence="1 2">DSM 13340</strain>
    </source>
</reference>
<dbReference type="SUPFAM" id="SSF55464">
    <property type="entry name" value="Origin of replication-binding domain, RBD-like"/>
    <property type="match status" value="1"/>
</dbReference>
<gene>
    <name evidence="1" type="ORF">HGG76_27205</name>
</gene>
<dbReference type="Proteomes" id="UP000558475">
    <property type="component" value="Unassembled WGS sequence"/>
</dbReference>
<accession>A0A7X6FSR9</accession>
<proteinExistence type="predicted"/>
<dbReference type="EMBL" id="JAAXZB010000005">
    <property type="protein sequence ID" value="NKW11291.1"/>
    <property type="molecule type" value="Genomic_DNA"/>
</dbReference>
<sequence length="100" mass="10920">MTAEIGNKKRVGRGYRFAHDLATGDKVSTKEARKLAQGFDPSTGEELMPAACEYHRKKMKNPKSIANVKNPPTAGNDLTFNPDKPFSVLWAAALIEGDTT</sequence>
<dbReference type="AlphaFoldDB" id="A0A7X6FSR9"/>
<comment type="caution">
    <text evidence="1">The sequence shown here is derived from an EMBL/GenBank/DDBJ whole genome shotgun (WGS) entry which is preliminary data.</text>
</comment>
<evidence type="ECO:0000313" key="1">
    <source>
        <dbReference type="EMBL" id="NKW11291.1"/>
    </source>
</evidence>
<organism evidence="1 2">
    <name type="scientific">Brucella tritici</name>
    <dbReference type="NCBI Taxonomy" id="94626"/>
    <lineage>
        <taxon>Bacteria</taxon>
        <taxon>Pseudomonadati</taxon>
        <taxon>Pseudomonadota</taxon>
        <taxon>Alphaproteobacteria</taxon>
        <taxon>Hyphomicrobiales</taxon>
        <taxon>Brucellaceae</taxon>
        <taxon>Brucella/Ochrobactrum group</taxon>
        <taxon>Brucella</taxon>
    </lineage>
</organism>
<evidence type="ECO:0000313" key="2">
    <source>
        <dbReference type="Proteomes" id="UP000558475"/>
    </source>
</evidence>
<name>A0A7X6FSR9_9HYPH</name>
<protein>
    <submittedName>
        <fullName evidence="1">Relaxase domain-containing protein</fullName>
    </submittedName>
</protein>